<dbReference type="InterPro" id="IPR012259">
    <property type="entry name" value="DHFR"/>
</dbReference>
<dbReference type="EC" id="1.5.1.3" evidence="3 8"/>
<comment type="catalytic activity">
    <reaction evidence="8">
        <text>(6S)-5,6,7,8-tetrahydrofolate + NADP(+) = 7,8-dihydrofolate + NADPH + H(+)</text>
        <dbReference type="Rhea" id="RHEA:15009"/>
        <dbReference type="ChEBI" id="CHEBI:15378"/>
        <dbReference type="ChEBI" id="CHEBI:57451"/>
        <dbReference type="ChEBI" id="CHEBI:57453"/>
        <dbReference type="ChEBI" id="CHEBI:57783"/>
        <dbReference type="ChEBI" id="CHEBI:58349"/>
        <dbReference type="EC" id="1.5.1.3"/>
    </reaction>
</comment>
<dbReference type="AlphaFoldDB" id="A0A4R6E7F0"/>
<dbReference type="PROSITE" id="PS00075">
    <property type="entry name" value="DHFR_1"/>
    <property type="match status" value="1"/>
</dbReference>
<dbReference type="GO" id="GO:0006730">
    <property type="term" value="P:one-carbon metabolic process"/>
    <property type="evidence" value="ECO:0007669"/>
    <property type="project" value="UniProtKB-KW"/>
</dbReference>
<protein>
    <recommendedName>
        <fullName evidence="3 8">Dihydrofolate reductase</fullName>
        <ecNumber evidence="3 8">1.5.1.3</ecNumber>
    </recommendedName>
</protein>
<comment type="function">
    <text evidence="7 8">Key enzyme in folate metabolism. Catalyzes an essential reaction for de novo glycine and purine synthesis, and for DNA precursor synthesis.</text>
</comment>
<dbReference type="Gene3D" id="3.40.430.10">
    <property type="entry name" value="Dihydrofolate Reductase, subunit A"/>
    <property type="match status" value="1"/>
</dbReference>
<dbReference type="GO" id="GO:0046655">
    <property type="term" value="P:folic acid metabolic process"/>
    <property type="evidence" value="ECO:0007669"/>
    <property type="project" value="TreeGrafter"/>
</dbReference>
<dbReference type="UniPathway" id="UPA00077">
    <property type="reaction ID" value="UER00158"/>
</dbReference>
<evidence type="ECO:0000256" key="6">
    <source>
        <dbReference type="ARBA" id="ARBA00023002"/>
    </source>
</evidence>
<dbReference type="OrthoDB" id="9804315at2"/>
<evidence type="ECO:0000256" key="3">
    <source>
        <dbReference type="ARBA" id="ARBA00012856"/>
    </source>
</evidence>
<comment type="caution">
    <text evidence="11">The sequence shown here is derived from an EMBL/GenBank/DDBJ whole genome shotgun (WGS) entry which is preliminary data.</text>
</comment>
<keyword evidence="5 8" id="KW-0521">NADP</keyword>
<organism evidence="11 12">
    <name type="scientific">Azoarcus indigens</name>
    <dbReference type="NCBI Taxonomy" id="29545"/>
    <lineage>
        <taxon>Bacteria</taxon>
        <taxon>Pseudomonadati</taxon>
        <taxon>Pseudomonadota</taxon>
        <taxon>Betaproteobacteria</taxon>
        <taxon>Rhodocyclales</taxon>
        <taxon>Zoogloeaceae</taxon>
        <taxon>Azoarcus</taxon>
    </lineage>
</organism>
<proteinExistence type="inferred from homology"/>
<sequence length="166" mass="18428">MTREAEVVLLAAVARNGVIGRNNTLPWRLKTDLARFKARTLGHPILMGRKTWESLGRPLPGRRNLVVTRDAGYRAQGAELFPSPEAAIAAVPADQTLFVIGGAQLYLQLLDQAQRLILTEVQADVEGDAHFPALDRTAYIELSREYIPADADNEFAFDIVEYQRKG</sequence>
<gene>
    <name evidence="11" type="ORF">C7389_104252</name>
</gene>
<dbReference type="PRINTS" id="PR00070">
    <property type="entry name" value="DHFR"/>
</dbReference>
<dbReference type="PROSITE" id="PS51330">
    <property type="entry name" value="DHFR_2"/>
    <property type="match status" value="1"/>
</dbReference>
<dbReference type="InterPro" id="IPR017925">
    <property type="entry name" value="DHFR_CS"/>
</dbReference>
<dbReference type="PIRSF" id="PIRSF000194">
    <property type="entry name" value="DHFR"/>
    <property type="match status" value="1"/>
</dbReference>
<comment type="similarity">
    <text evidence="2 8 9">Belongs to the dihydrofolate reductase family.</text>
</comment>
<evidence type="ECO:0000313" key="12">
    <source>
        <dbReference type="Proteomes" id="UP000295129"/>
    </source>
</evidence>
<dbReference type="Proteomes" id="UP000295129">
    <property type="component" value="Unassembled WGS sequence"/>
</dbReference>
<evidence type="ECO:0000313" key="11">
    <source>
        <dbReference type="EMBL" id="TDN53897.1"/>
    </source>
</evidence>
<dbReference type="SUPFAM" id="SSF53597">
    <property type="entry name" value="Dihydrofolate reductase-like"/>
    <property type="match status" value="1"/>
</dbReference>
<keyword evidence="6 8" id="KW-0560">Oxidoreductase</keyword>
<evidence type="ECO:0000256" key="1">
    <source>
        <dbReference type="ARBA" id="ARBA00004903"/>
    </source>
</evidence>
<name>A0A4R6E7F0_9RHOO</name>
<reference evidence="11 12" key="1">
    <citation type="submission" date="2019-03" db="EMBL/GenBank/DDBJ databases">
        <title>Genomic Encyclopedia of Type Strains, Phase IV (KMG-IV): sequencing the most valuable type-strain genomes for metagenomic binning, comparative biology and taxonomic classification.</title>
        <authorList>
            <person name="Goeker M."/>
        </authorList>
    </citation>
    <scope>NUCLEOTIDE SEQUENCE [LARGE SCALE GENOMIC DNA]</scope>
    <source>
        <strain evidence="11 12">DSM 12121</strain>
    </source>
</reference>
<accession>A0A4R6E7F0</accession>
<evidence type="ECO:0000256" key="8">
    <source>
        <dbReference type="PIRNR" id="PIRNR000194"/>
    </source>
</evidence>
<dbReference type="GO" id="GO:0005829">
    <property type="term" value="C:cytosol"/>
    <property type="evidence" value="ECO:0007669"/>
    <property type="project" value="TreeGrafter"/>
</dbReference>
<dbReference type="InterPro" id="IPR024072">
    <property type="entry name" value="DHFR-like_dom_sf"/>
</dbReference>
<evidence type="ECO:0000259" key="10">
    <source>
        <dbReference type="PROSITE" id="PS51330"/>
    </source>
</evidence>
<dbReference type="GO" id="GO:0004146">
    <property type="term" value="F:dihydrofolate reductase activity"/>
    <property type="evidence" value="ECO:0007669"/>
    <property type="project" value="UniProtKB-EC"/>
</dbReference>
<evidence type="ECO:0000256" key="7">
    <source>
        <dbReference type="ARBA" id="ARBA00025067"/>
    </source>
</evidence>
<keyword evidence="4 8" id="KW-0554">One-carbon metabolism</keyword>
<dbReference type="FunFam" id="3.40.430.10:FF:000001">
    <property type="entry name" value="Dihydrofolate reductase"/>
    <property type="match status" value="1"/>
</dbReference>
<dbReference type="InterPro" id="IPR001796">
    <property type="entry name" value="DHFR_dom"/>
</dbReference>
<dbReference type="CDD" id="cd00209">
    <property type="entry name" value="DHFR"/>
    <property type="match status" value="1"/>
</dbReference>
<dbReference type="EMBL" id="SNVV01000004">
    <property type="protein sequence ID" value="TDN53897.1"/>
    <property type="molecule type" value="Genomic_DNA"/>
</dbReference>
<comment type="pathway">
    <text evidence="1 8">Cofactor biosynthesis; tetrahydrofolate biosynthesis; 5,6,7,8-tetrahydrofolate from 7,8-dihydrofolate: step 1/1.</text>
</comment>
<evidence type="ECO:0000256" key="4">
    <source>
        <dbReference type="ARBA" id="ARBA00022563"/>
    </source>
</evidence>
<dbReference type="RefSeq" id="WP_133589789.1">
    <property type="nucleotide sequence ID" value="NZ_SNVV01000004.1"/>
</dbReference>
<evidence type="ECO:0000256" key="2">
    <source>
        <dbReference type="ARBA" id="ARBA00009539"/>
    </source>
</evidence>
<evidence type="ECO:0000256" key="9">
    <source>
        <dbReference type="RuleBase" id="RU004474"/>
    </source>
</evidence>
<dbReference type="GO" id="GO:0070401">
    <property type="term" value="F:NADP+ binding"/>
    <property type="evidence" value="ECO:0007669"/>
    <property type="project" value="UniProtKB-ARBA"/>
</dbReference>
<dbReference type="PANTHER" id="PTHR48069">
    <property type="entry name" value="DIHYDROFOLATE REDUCTASE"/>
    <property type="match status" value="1"/>
</dbReference>
<dbReference type="GO" id="GO:0046654">
    <property type="term" value="P:tetrahydrofolate biosynthetic process"/>
    <property type="evidence" value="ECO:0007669"/>
    <property type="project" value="UniProtKB-UniPathway"/>
</dbReference>
<dbReference type="GO" id="GO:0046452">
    <property type="term" value="P:dihydrofolate metabolic process"/>
    <property type="evidence" value="ECO:0007669"/>
    <property type="project" value="TreeGrafter"/>
</dbReference>
<keyword evidence="12" id="KW-1185">Reference proteome</keyword>
<dbReference type="Pfam" id="PF00186">
    <property type="entry name" value="DHFR_1"/>
    <property type="match status" value="1"/>
</dbReference>
<feature type="domain" description="DHFR" evidence="10">
    <location>
        <begin position="6"/>
        <end position="164"/>
    </location>
</feature>
<evidence type="ECO:0000256" key="5">
    <source>
        <dbReference type="ARBA" id="ARBA00022857"/>
    </source>
</evidence>
<dbReference type="PANTHER" id="PTHR48069:SF3">
    <property type="entry name" value="DIHYDROFOLATE REDUCTASE"/>
    <property type="match status" value="1"/>
</dbReference>